<evidence type="ECO:0000313" key="1">
    <source>
        <dbReference type="EMBL" id="MDC8013971.1"/>
    </source>
</evidence>
<evidence type="ECO:0000313" key="2">
    <source>
        <dbReference type="Proteomes" id="UP001139971"/>
    </source>
</evidence>
<dbReference type="Proteomes" id="UP001139971">
    <property type="component" value="Unassembled WGS sequence"/>
</dbReference>
<name>A0A9X3YKC0_9GAMM</name>
<dbReference type="Pfam" id="PF11367">
    <property type="entry name" value="Tail_completion_gp17"/>
    <property type="match status" value="1"/>
</dbReference>
<gene>
    <name evidence="1" type="ORF">OD750_015615</name>
</gene>
<comment type="caution">
    <text evidence="1">The sequence shown here is derived from an EMBL/GenBank/DDBJ whole genome shotgun (WGS) entry which is preliminary data.</text>
</comment>
<dbReference type="EMBL" id="JAOVZO020000018">
    <property type="protein sequence ID" value="MDC8013971.1"/>
    <property type="molecule type" value="Genomic_DNA"/>
</dbReference>
<dbReference type="RefSeq" id="WP_263541614.1">
    <property type="nucleotide sequence ID" value="NZ_JAOVZO020000018.1"/>
</dbReference>
<protein>
    <submittedName>
        <fullName evidence="1">DUF3168 domain-containing protein</fullName>
    </submittedName>
</protein>
<reference evidence="1" key="1">
    <citation type="submission" date="2023-02" db="EMBL/GenBank/DDBJ databases">
        <title>Tahibacter soli sp. nov. isolated from soil.</title>
        <authorList>
            <person name="Baek J.H."/>
            <person name="Lee J.K."/>
            <person name="Choi D.G."/>
            <person name="Jeon C.O."/>
        </authorList>
    </citation>
    <scope>NUCLEOTIDE SEQUENCE</scope>
    <source>
        <strain evidence="1">BL</strain>
    </source>
</reference>
<sequence>MNPPVLALASASAAVTDIIGTAPVRCFAFGVVPAPPVGEPADYHLPCLTYKTLTSRPEQTLGAPPAVERLRVRVEAWAADPDVAMALFDAARAALEDGGANTLVWGNKQKYDAATQRYRVRGKFDFWVNR</sequence>
<proteinExistence type="predicted"/>
<dbReference type="AlphaFoldDB" id="A0A9X3YKC0"/>
<organism evidence="1 2">
    <name type="scientific">Tahibacter soli</name>
    <dbReference type="NCBI Taxonomy" id="2983605"/>
    <lineage>
        <taxon>Bacteria</taxon>
        <taxon>Pseudomonadati</taxon>
        <taxon>Pseudomonadota</taxon>
        <taxon>Gammaproteobacteria</taxon>
        <taxon>Lysobacterales</taxon>
        <taxon>Rhodanobacteraceae</taxon>
        <taxon>Tahibacter</taxon>
    </lineage>
</organism>
<accession>A0A9X3YKC0</accession>
<dbReference type="InterPro" id="IPR021508">
    <property type="entry name" value="Gp17-like"/>
</dbReference>
<keyword evidence="2" id="KW-1185">Reference proteome</keyword>